<dbReference type="EMBL" id="BRYA01000151">
    <property type="protein sequence ID" value="GMI41465.1"/>
    <property type="molecule type" value="Genomic_DNA"/>
</dbReference>
<name>A0A9W7GE71_9STRA</name>
<reference evidence="2" key="1">
    <citation type="journal article" date="2023" name="Commun. Biol.">
        <title>Genome analysis of Parmales, the sister group of diatoms, reveals the evolutionary specialization of diatoms from phago-mixotrophs to photoautotrophs.</title>
        <authorList>
            <person name="Ban H."/>
            <person name="Sato S."/>
            <person name="Yoshikawa S."/>
            <person name="Yamada K."/>
            <person name="Nakamura Y."/>
            <person name="Ichinomiya M."/>
            <person name="Sato N."/>
            <person name="Blanc-Mathieu R."/>
            <person name="Endo H."/>
            <person name="Kuwata A."/>
            <person name="Ogata H."/>
        </authorList>
    </citation>
    <scope>NUCLEOTIDE SEQUENCE [LARGE SCALE GENOMIC DNA]</scope>
</reference>
<evidence type="ECO:0000313" key="2">
    <source>
        <dbReference type="Proteomes" id="UP001165065"/>
    </source>
</evidence>
<dbReference type="AlphaFoldDB" id="A0A9W7GE71"/>
<comment type="caution">
    <text evidence="1">The sequence shown here is derived from an EMBL/GenBank/DDBJ whole genome shotgun (WGS) entry which is preliminary data.</text>
</comment>
<keyword evidence="2" id="KW-1185">Reference proteome</keyword>
<gene>
    <name evidence="1" type="ORF">TrCOL_g11656</name>
</gene>
<protein>
    <submittedName>
        <fullName evidence="1">Uncharacterized protein</fullName>
    </submittedName>
</protein>
<organism evidence="1 2">
    <name type="scientific">Triparma columacea</name>
    <dbReference type="NCBI Taxonomy" id="722753"/>
    <lineage>
        <taxon>Eukaryota</taxon>
        <taxon>Sar</taxon>
        <taxon>Stramenopiles</taxon>
        <taxon>Ochrophyta</taxon>
        <taxon>Bolidophyceae</taxon>
        <taxon>Parmales</taxon>
        <taxon>Triparmaceae</taxon>
        <taxon>Triparma</taxon>
    </lineage>
</organism>
<accession>A0A9W7GE71</accession>
<dbReference type="Proteomes" id="UP001165065">
    <property type="component" value="Unassembled WGS sequence"/>
</dbReference>
<evidence type="ECO:0000313" key="1">
    <source>
        <dbReference type="EMBL" id="GMI41465.1"/>
    </source>
</evidence>
<proteinExistence type="predicted"/>
<sequence>MDKLDALVEDLTGGDVDKVTAAAKSIVALAEDKNEDEESVFIFLKECGIKDEKALLIAELLEDYGFDEVQTLMDLLEDSVEDFNEVLGEAGEMMVKNACLMESLTN</sequence>